<accession>A0A2T2ZZ30</accession>
<proteinExistence type="predicted"/>
<sequence length="145" mass="15797">MRLQLPLYVLPATPVRAAQLHCQMPSHLEICSVLHPRPPSEAEYSRPGTPTPTLGPLLVLDGNPADYCIRVHAPAPDPTRRWLWSRVLSTACLLLLACISDRLVCPRRSTLPDSRAPELATASCVDSSSCPDCQPGQPGQTRAQK</sequence>
<dbReference type="AlphaFoldDB" id="A0A2T2ZZ30"/>
<organism evidence="2 3">
    <name type="scientific">Coniella lustricola</name>
    <dbReference type="NCBI Taxonomy" id="2025994"/>
    <lineage>
        <taxon>Eukaryota</taxon>
        <taxon>Fungi</taxon>
        <taxon>Dikarya</taxon>
        <taxon>Ascomycota</taxon>
        <taxon>Pezizomycotina</taxon>
        <taxon>Sordariomycetes</taxon>
        <taxon>Sordariomycetidae</taxon>
        <taxon>Diaporthales</taxon>
        <taxon>Schizoparmaceae</taxon>
        <taxon>Coniella</taxon>
    </lineage>
</organism>
<dbReference type="EMBL" id="KZ678549">
    <property type="protein sequence ID" value="PSR79963.1"/>
    <property type="molecule type" value="Genomic_DNA"/>
</dbReference>
<gene>
    <name evidence="2" type="ORF">BD289DRAFT_79539</name>
</gene>
<name>A0A2T2ZZ30_9PEZI</name>
<dbReference type="InParanoid" id="A0A2T2ZZ30"/>
<keyword evidence="3" id="KW-1185">Reference proteome</keyword>
<evidence type="ECO:0000313" key="3">
    <source>
        <dbReference type="Proteomes" id="UP000241462"/>
    </source>
</evidence>
<evidence type="ECO:0000256" key="1">
    <source>
        <dbReference type="SAM" id="MobiDB-lite"/>
    </source>
</evidence>
<protein>
    <submittedName>
        <fullName evidence="2">Uncharacterized protein</fullName>
    </submittedName>
</protein>
<dbReference type="Proteomes" id="UP000241462">
    <property type="component" value="Unassembled WGS sequence"/>
</dbReference>
<evidence type="ECO:0000313" key="2">
    <source>
        <dbReference type="EMBL" id="PSR79963.1"/>
    </source>
</evidence>
<reference evidence="2 3" key="1">
    <citation type="journal article" date="2018" name="Mycol. Prog.">
        <title>Coniella lustricola, a new species from submerged detritus.</title>
        <authorList>
            <person name="Raudabaugh D.B."/>
            <person name="Iturriaga T."/>
            <person name="Carver A."/>
            <person name="Mondo S."/>
            <person name="Pangilinan J."/>
            <person name="Lipzen A."/>
            <person name="He G."/>
            <person name="Amirebrahimi M."/>
            <person name="Grigoriev I.V."/>
            <person name="Miller A.N."/>
        </authorList>
    </citation>
    <scope>NUCLEOTIDE SEQUENCE [LARGE SCALE GENOMIC DNA]</scope>
    <source>
        <strain evidence="2 3">B22-T-1</strain>
    </source>
</reference>
<feature type="region of interest" description="Disordered" evidence="1">
    <location>
        <begin position="124"/>
        <end position="145"/>
    </location>
</feature>